<protein>
    <submittedName>
        <fullName evidence="1">Uncharacterized protein</fullName>
    </submittedName>
</protein>
<dbReference type="AlphaFoldDB" id="A0A8S3E125"/>
<organism evidence="1 2">
    <name type="scientific">Rotaria magnacalcarata</name>
    <dbReference type="NCBI Taxonomy" id="392030"/>
    <lineage>
        <taxon>Eukaryota</taxon>
        <taxon>Metazoa</taxon>
        <taxon>Spiralia</taxon>
        <taxon>Gnathifera</taxon>
        <taxon>Rotifera</taxon>
        <taxon>Eurotatoria</taxon>
        <taxon>Bdelloidea</taxon>
        <taxon>Philodinida</taxon>
        <taxon>Philodinidae</taxon>
        <taxon>Rotaria</taxon>
    </lineage>
</organism>
<dbReference type="Gene3D" id="2.60.120.200">
    <property type="match status" value="1"/>
</dbReference>
<name>A0A8S3E125_9BILA</name>
<evidence type="ECO:0000313" key="2">
    <source>
        <dbReference type="Proteomes" id="UP000681720"/>
    </source>
</evidence>
<dbReference type="Proteomes" id="UP000681720">
    <property type="component" value="Unassembled WGS sequence"/>
</dbReference>
<accession>A0A8S3E125</accession>
<dbReference type="InterPro" id="IPR013320">
    <property type="entry name" value="ConA-like_dom_sf"/>
</dbReference>
<comment type="caution">
    <text evidence="1">The sequence shown here is derived from an EMBL/GenBank/DDBJ whole genome shotgun (WGS) entry which is preliminary data.</text>
</comment>
<proteinExistence type="predicted"/>
<reference evidence="1" key="1">
    <citation type="submission" date="2021-02" db="EMBL/GenBank/DDBJ databases">
        <authorList>
            <person name="Nowell W R."/>
        </authorList>
    </citation>
    <scope>NUCLEOTIDE SEQUENCE</scope>
</reference>
<evidence type="ECO:0000313" key="1">
    <source>
        <dbReference type="EMBL" id="CAF5023108.1"/>
    </source>
</evidence>
<gene>
    <name evidence="1" type="ORF">GIL414_LOCUS58487</name>
</gene>
<dbReference type="SUPFAM" id="SSF49899">
    <property type="entry name" value="Concanavalin A-like lectins/glucanases"/>
    <property type="match status" value="1"/>
</dbReference>
<dbReference type="EMBL" id="CAJOBJ010216437">
    <property type="protein sequence ID" value="CAF5023108.1"/>
    <property type="molecule type" value="Genomic_DNA"/>
</dbReference>
<sequence>MSNNEYYLVWEDTFSHGGPVDRYKWDFDTGTGGNGWGNQEAQYYTDRIENARYQGQRLIIEARREDYGGQRFTSARLKSKHAWTYGRLQVCCEHFRSCFNDIF</sequence>